<feature type="domain" description="Rho-GAP" evidence="2">
    <location>
        <begin position="1"/>
        <end position="191"/>
    </location>
</feature>
<dbReference type="Proteomes" id="UP000001292">
    <property type="component" value="Unassembled WGS sequence"/>
</dbReference>
<dbReference type="Gene3D" id="1.10.555.10">
    <property type="entry name" value="Rho GTPase activation protein"/>
    <property type="match status" value="1"/>
</dbReference>
<gene>
    <name evidence="3" type="primary">Dsec\GM26791</name>
    <name evidence="3" type="ORF">Dsec_GM26791</name>
</gene>
<dbReference type="PANTHER" id="PTHR12635">
    <property type="entry name" value="RHO-GTPASE-ACTIVATING PROTEIN 6 FAMILY MEMBER"/>
    <property type="match status" value="1"/>
</dbReference>
<sequence>MVPIFVNNCIDYLEENGLQQVGLFRVSTSKKRVKQLREDFDKDIYFGISVDTCPHDVATLLKEFLRDLPEPLLCNTLYLTFLKTQRIRNRRLQLEAISHLIRLLPIPHRDTLYVLLVFLAKVAAHSDDIWSTEGCCLTIGNKMDSNNLATVFAPNILRSTHLTFSRDKEQENMSDAINVVRFVKQNTCLLFLPLMRQA</sequence>
<dbReference type="InterPro" id="IPR037863">
    <property type="entry name" value="RHOGAP6/36"/>
</dbReference>
<dbReference type="STRING" id="7238.B4IIV3"/>
<dbReference type="OMA" id="HSAVNFM"/>
<dbReference type="SMR" id="B4IIV3"/>
<dbReference type="SUPFAM" id="SSF48350">
    <property type="entry name" value="GTPase activation domain, GAP"/>
    <property type="match status" value="1"/>
</dbReference>
<dbReference type="GO" id="GO:0005096">
    <property type="term" value="F:GTPase activator activity"/>
    <property type="evidence" value="ECO:0007669"/>
    <property type="project" value="UniProtKB-KW"/>
</dbReference>
<keyword evidence="1" id="KW-0343">GTPase activation</keyword>
<dbReference type="GO" id="GO:0007165">
    <property type="term" value="P:signal transduction"/>
    <property type="evidence" value="ECO:0007669"/>
    <property type="project" value="InterPro"/>
</dbReference>
<evidence type="ECO:0000256" key="1">
    <source>
        <dbReference type="ARBA" id="ARBA00022468"/>
    </source>
</evidence>
<name>B4IIV3_DROSE</name>
<dbReference type="HOGENOM" id="CLU_115565_0_0_1"/>
<dbReference type="AlphaFoldDB" id="B4IIV3"/>
<dbReference type="InterPro" id="IPR000198">
    <property type="entry name" value="RhoGAP_dom"/>
</dbReference>
<keyword evidence="4" id="KW-1185">Reference proteome</keyword>
<dbReference type="PANTHER" id="PTHR12635:SF7">
    <property type="entry name" value="RHO GTPASE ACTIVATING PROTEIN 6-RELATED"/>
    <property type="match status" value="1"/>
</dbReference>
<protein>
    <submittedName>
        <fullName evidence="3">GM26791</fullName>
    </submittedName>
</protein>
<dbReference type="EMBL" id="CH480845">
    <property type="protein sequence ID" value="EDW50894.1"/>
    <property type="molecule type" value="Genomic_DNA"/>
</dbReference>
<proteinExistence type="predicted"/>
<evidence type="ECO:0000259" key="2">
    <source>
        <dbReference type="PROSITE" id="PS50238"/>
    </source>
</evidence>
<dbReference type="Pfam" id="PF00620">
    <property type="entry name" value="RhoGAP"/>
    <property type="match status" value="1"/>
</dbReference>
<evidence type="ECO:0000313" key="4">
    <source>
        <dbReference type="Proteomes" id="UP000001292"/>
    </source>
</evidence>
<accession>B4IIV3</accession>
<organism evidence="4">
    <name type="scientific">Drosophila sechellia</name>
    <name type="common">Fruit fly</name>
    <dbReference type="NCBI Taxonomy" id="7238"/>
    <lineage>
        <taxon>Eukaryota</taxon>
        <taxon>Metazoa</taxon>
        <taxon>Ecdysozoa</taxon>
        <taxon>Arthropoda</taxon>
        <taxon>Hexapoda</taxon>
        <taxon>Insecta</taxon>
        <taxon>Pterygota</taxon>
        <taxon>Neoptera</taxon>
        <taxon>Endopterygota</taxon>
        <taxon>Diptera</taxon>
        <taxon>Brachycera</taxon>
        <taxon>Muscomorpha</taxon>
        <taxon>Ephydroidea</taxon>
        <taxon>Drosophilidae</taxon>
        <taxon>Drosophila</taxon>
        <taxon>Sophophora</taxon>
    </lineage>
</organism>
<dbReference type="PROSITE" id="PS50238">
    <property type="entry name" value="RHOGAP"/>
    <property type="match status" value="1"/>
</dbReference>
<reference evidence="3 4" key="1">
    <citation type="journal article" date="2007" name="Nature">
        <title>Evolution of genes and genomes on the Drosophila phylogeny.</title>
        <authorList>
            <consortium name="Drosophila 12 Genomes Consortium"/>
            <person name="Clark A.G."/>
            <person name="Eisen M.B."/>
            <person name="Smith D.R."/>
            <person name="Bergman C.M."/>
            <person name="Oliver B."/>
            <person name="Markow T.A."/>
            <person name="Kaufman T.C."/>
            <person name="Kellis M."/>
            <person name="Gelbart W."/>
            <person name="Iyer V.N."/>
            <person name="Pollard D.A."/>
            <person name="Sackton T.B."/>
            <person name="Larracuente A.M."/>
            <person name="Singh N.D."/>
            <person name="Abad J.P."/>
            <person name="Abt D.N."/>
            <person name="Adryan B."/>
            <person name="Aguade M."/>
            <person name="Akashi H."/>
            <person name="Anderson W.W."/>
            <person name="Aquadro C.F."/>
            <person name="Ardell D.H."/>
            <person name="Arguello R."/>
            <person name="Artieri C.G."/>
            <person name="Barbash D.A."/>
            <person name="Barker D."/>
            <person name="Barsanti P."/>
            <person name="Batterham P."/>
            <person name="Batzoglou S."/>
            <person name="Begun D."/>
            <person name="Bhutkar A."/>
            <person name="Blanco E."/>
            <person name="Bosak S.A."/>
            <person name="Bradley R.K."/>
            <person name="Brand A.D."/>
            <person name="Brent M.R."/>
            <person name="Brooks A.N."/>
            <person name="Brown R.H."/>
            <person name="Butlin R.K."/>
            <person name="Caggese C."/>
            <person name="Calvi B.R."/>
            <person name="Bernardo de Carvalho A."/>
            <person name="Caspi A."/>
            <person name="Castrezana S."/>
            <person name="Celniker S.E."/>
            <person name="Chang J.L."/>
            <person name="Chapple C."/>
            <person name="Chatterji S."/>
            <person name="Chinwalla A."/>
            <person name="Civetta A."/>
            <person name="Clifton S.W."/>
            <person name="Comeron J.M."/>
            <person name="Costello J.C."/>
            <person name="Coyne J.A."/>
            <person name="Daub J."/>
            <person name="David R.G."/>
            <person name="Delcher A.L."/>
            <person name="Delehaunty K."/>
            <person name="Do C.B."/>
            <person name="Ebling H."/>
            <person name="Edwards K."/>
            <person name="Eickbush T."/>
            <person name="Evans J.D."/>
            <person name="Filipski A."/>
            <person name="Findeiss S."/>
            <person name="Freyhult E."/>
            <person name="Fulton L."/>
            <person name="Fulton R."/>
            <person name="Garcia A.C."/>
            <person name="Gardiner A."/>
            <person name="Garfield D.A."/>
            <person name="Garvin B.E."/>
            <person name="Gibson G."/>
            <person name="Gilbert D."/>
            <person name="Gnerre S."/>
            <person name="Godfrey J."/>
            <person name="Good R."/>
            <person name="Gotea V."/>
            <person name="Gravely B."/>
            <person name="Greenberg A.J."/>
            <person name="Griffiths-Jones S."/>
            <person name="Gross S."/>
            <person name="Guigo R."/>
            <person name="Gustafson E.A."/>
            <person name="Haerty W."/>
            <person name="Hahn M.W."/>
            <person name="Halligan D.L."/>
            <person name="Halpern A.L."/>
            <person name="Halter G.M."/>
            <person name="Han M.V."/>
            <person name="Heger A."/>
            <person name="Hillier L."/>
            <person name="Hinrichs A.S."/>
            <person name="Holmes I."/>
            <person name="Hoskins R.A."/>
            <person name="Hubisz M.J."/>
            <person name="Hultmark D."/>
            <person name="Huntley M.A."/>
            <person name="Jaffe D.B."/>
            <person name="Jagadeeshan S."/>
            <person name="Jeck W.R."/>
            <person name="Johnson J."/>
            <person name="Jones C.D."/>
            <person name="Jordan W.C."/>
            <person name="Karpen G.H."/>
            <person name="Kataoka E."/>
            <person name="Keightley P.D."/>
            <person name="Kheradpour P."/>
            <person name="Kirkness E.F."/>
            <person name="Koerich L.B."/>
            <person name="Kristiansen K."/>
            <person name="Kudrna D."/>
            <person name="Kulathinal R.J."/>
            <person name="Kumar S."/>
            <person name="Kwok R."/>
            <person name="Lander E."/>
            <person name="Langley C.H."/>
            <person name="Lapoint R."/>
            <person name="Lazzaro B.P."/>
            <person name="Lee S.J."/>
            <person name="Levesque L."/>
            <person name="Li R."/>
            <person name="Lin C.F."/>
            <person name="Lin M.F."/>
            <person name="Lindblad-Toh K."/>
            <person name="Llopart A."/>
            <person name="Long M."/>
            <person name="Low L."/>
            <person name="Lozovsky E."/>
            <person name="Lu J."/>
            <person name="Luo M."/>
            <person name="Machado C.A."/>
            <person name="Makalowski W."/>
            <person name="Marzo M."/>
            <person name="Matsuda M."/>
            <person name="Matzkin L."/>
            <person name="McAllister B."/>
            <person name="McBride C.S."/>
            <person name="McKernan B."/>
            <person name="McKernan K."/>
            <person name="Mendez-Lago M."/>
            <person name="Minx P."/>
            <person name="Mollenhauer M.U."/>
            <person name="Montooth K."/>
            <person name="Mount S.M."/>
            <person name="Mu X."/>
            <person name="Myers E."/>
            <person name="Negre B."/>
            <person name="Newfeld S."/>
            <person name="Nielsen R."/>
            <person name="Noor M.A."/>
            <person name="O'Grady P."/>
            <person name="Pachter L."/>
            <person name="Papaceit M."/>
            <person name="Parisi M.J."/>
            <person name="Parisi M."/>
            <person name="Parts L."/>
            <person name="Pedersen J.S."/>
            <person name="Pesole G."/>
            <person name="Phillippy A.M."/>
            <person name="Ponting C.P."/>
            <person name="Pop M."/>
            <person name="Porcelli D."/>
            <person name="Powell J.R."/>
            <person name="Prohaska S."/>
            <person name="Pruitt K."/>
            <person name="Puig M."/>
            <person name="Quesneville H."/>
            <person name="Ram K.R."/>
            <person name="Rand D."/>
            <person name="Rasmussen M.D."/>
            <person name="Reed L.K."/>
            <person name="Reenan R."/>
            <person name="Reily A."/>
            <person name="Remington K.A."/>
            <person name="Rieger T.T."/>
            <person name="Ritchie M.G."/>
            <person name="Robin C."/>
            <person name="Rogers Y.H."/>
            <person name="Rohde C."/>
            <person name="Rozas J."/>
            <person name="Rubenfield M.J."/>
            <person name="Ruiz A."/>
            <person name="Russo S."/>
            <person name="Salzberg S.L."/>
            <person name="Sanchez-Gracia A."/>
            <person name="Saranga D.J."/>
            <person name="Sato H."/>
            <person name="Schaeffer S.W."/>
            <person name="Schatz M.C."/>
            <person name="Schlenke T."/>
            <person name="Schwartz R."/>
            <person name="Segarra C."/>
            <person name="Singh R.S."/>
            <person name="Sirot L."/>
            <person name="Sirota M."/>
            <person name="Sisneros N.B."/>
            <person name="Smith C.D."/>
            <person name="Smith T.F."/>
            <person name="Spieth J."/>
            <person name="Stage D.E."/>
            <person name="Stark A."/>
            <person name="Stephan W."/>
            <person name="Strausberg R.L."/>
            <person name="Strempel S."/>
            <person name="Sturgill D."/>
            <person name="Sutton G."/>
            <person name="Sutton G.G."/>
            <person name="Tao W."/>
            <person name="Teichmann S."/>
            <person name="Tobari Y.N."/>
            <person name="Tomimura Y."/>
            <person name="Tsolas J.M."/>
            <person name="Valente V.L."/>
            <person name="Venter E."/>
            <person name="Venter J.C."/>
            <person name="Vicario S."/>
            <person name="Vieira F.G."/>
            <person name="Vilella A.J."/>
            <person name="Villasante A."/>
            <person name="Walenz B."/>
            <person name="Wang J."/>
            <person name="Wasserman M."/>
            <person name="Watts T."/>
            <person name="Wilson D."/>
            <person name="Wilson R.K."/>
            <person name="Wing R.A."/>
            <person name="Wolfner M.F."/>
            <person name="Wong A."/>
            <person name="Wong G.K."/>
            <person name="Wu C.I."/>
            <person name="Wu G."/>
            <person name="Yamamoto D."/>
            <person name="Yang H.P."/>
            <person name="Yang S.P."/>
            <person name="Yorke J.A."/>
            <person name="Yoshida K."/>
            <person name="Zdobnov E."/>
            <person name="Zhang P."/>
            <person name="Zhang Y."/>
            <person name="Zimin A.V."/>
            <person name="Baldwin J."/>
            <person name="Abdouelleil A."/>
            <person name="Abdulkadir J."/>
            <person name="Abebe A."/>
            <person name="Abera B."/>
            <person name="Abreu J."/>
            <person name="Acer S.C."/>
            <person name="Aftuck L."/>
            <person name="Alexander A."/>
            <person name="An P."/>
            <person name="Anderson E."/>
            <person name="Anderson S."/>
            <person name="Arachi H."/>
            <person name="Azer M."/>
            <person name="Bachantsang P."/>
            <person name="Barry A."/>
            <person name="Bayul T."/>
            <person name="Berlin A."/>
            <person name="Bessette D."/>
            <person name="Bloom T."/>
            <person name="Blye J."/>
            <person name="Boguslavskiy L."/>
            <person name="Bonnet C."/>
            <person name="Boukhgalter B."/>
            <person name="Bourzgui I."/>
            <person name="Brown A."/>
            <person name="Cahill P."/>
            <person name="Channer S."/>
            <person name="Cheshatsang Y."/>
            <person name="Chuda L."/>
            <person name="Citroen M."/>
            <person name="Collymore A."/>
            <person name="Cooke P."/>
            <person name="Costello M."/>
            <person name="D'Aco K."/>
            <person name="Daza R."/>
            <person name="De Haan G."/>
            <person name="DeGray S."/>
            <person name="DeMaso C."/>
            <person name="Dhargay N."/>
            <person name="Dooley K."/>
            <person name="Dooley E."/>
            <person name="Doricent M."/>
            <person name="Dorje P."/>
            <person name="Dorjee K."/>
            <person name="Dupes A."/>
            <person name="Elong R."/>
            <person name="Falk J."/>
            <person name="Farina A."/>
            <person name="Faro S."/>
            <person name="Ferguson D."/>
            <person name="Fisher S."/>
            <person name="Foley C.D."/>
            <person name="Franke A."/>
            <person name="Friedrich D."/>
            <person name="Gadbois L."/>
            <person name="Gearin G."/>
            <person name="Gearin C.R."/>
            <person name="Giannoukos G."/>
            <person name="Goode T."/>
            <person name="Graham J."/>
            <person name="Grandbois E."/>
            <person name="Grewal S."/>
            <person name="Gyaltsen K."/>
            <person name="Hafez N."/>
            <person name="Hagos B."/>
            <person name="Hall J."/>
            <person name="Henson C."/>
            <person name="Hollinger A."/>
            <person name="Honan T."/>
            <person name="Huard M.D."/>
            <person name="Hughes L."/>
            <person name="Hurhula B."/>
            <person name="Husby M.E."/>
            <person name="Kamat A."/>
            <person name="Kanga B."/>
            <person name="Kashin S."/>
            <person name="Khazanovich D."/>
            <person name="Kisner P."/>
            <person name="Lance K."/>
            <person name="Lara M."/>
            <person name="Lee W."/>
            <person name="Lennon N."/>
            <person name="Letendre F."/>
            <person name="LeVine R."/>
            <person name="Lipovsky A."/>
            <person name="Liu X."/>
            <person name="Liu J."/>
            <person name="Liu S."/>
            <person name="Lokyitsang T."/>
            <person name="Lokyitsang Y."/>
            <person name="Lubonja R."/>
            <person name="Lui A."/>
            <person name="MacDonald P."/>
            <person name="Magnisalis V."/>
            <person name="Maru K."/>
            <person name="Matthews C."/>
            <person name="McCusker W."/>
            <person name="McDonough S."/>
            <person name="Mehta T."/>
            <person name="Meldrim J."/>
            <person name="Meneus L."/>
            <person name="Mihai O."/>
            <person name="Mihalev A."/>
            <person name="Mihova T."/>
            <person name="Mittelman R."/>
            <person name="Mlenga V."/>
            <person name="Montmayeur A."/>
            <person name="Mulrain L."/>
            <person name="Navidi A."/>
            <person name="Naylor J."/>
            <person name="Negash T."/>
            <person name="Nguyen T."/>
            <person name="Nguyen N."/>
            <person name="Nicol R."/>
            <person name="Norbu C."/>
            <person name="Norbu N."/>
            <person name="Novod N."/>
            <person name="O'Neill B."/>
            <person name="Osman S."/>
            <person name="Markiewicz E."/>
            <person name="Oyono O.L."/>
            <person name="Patti C."/>
            <person name="Phunkhang P."/>
            <person name="Pierre F."/>
            <person name="Priest M."/>
            <person name="Raghuraman S."/>
            <person name="Rege F."/>
            <person name="Reyes R."/>
            <person name="Rise C."/>
            <person name="Rogov P."/>
            <person name="Ross K."/>
            <person name="Ryan E."/>
            <person name="Settipalli S."/>
            <person name="Shea T."/>
            <person name="Sherpa N."/>
            <person name="Shi L."/>
            <person name="Shih D."/>
            <person name="Sparrow T."/>
            <person name="Spaulding J."/>
            <person name="Stalker J."/>
            <person name="Stange-Thomann N."/>
            <person name="Stavropoulos S."/>
            <person name="Stone C."/>
            <person name="Strader C."/>
            <person name="Tesfaye S."/>
            <person name="Thomson T."/>
            <person name="Thoulutsang Y."/>
            <person name="Thoulutsang D."/>
            <person name="Topham K."/>
            <person name="Topping I."/>
            <person name="Tsamla T."/>
            <person name="Vassiliev H."/>
            <person name="Vo A."/>
            <person name="Wangchuk T."/>
            <person name="Wangdi T."/>
            <person name="Weiand M."/>
            <person name="Wilkinson J."/>
            <person name="Wilson A."/>
            <person name="Yadav S."/>
            <person name="Young G."/>
            <person name="Yu Q."/>
            <person name="Zembek L."/>
            <person name="Zhong D."/>
            <person name="Zimmer A."/>
            <person name="Zwirko Z."/>
            <person name="Jaffe D.B."/>
            <person name="Alvarez P."/>
            <person name="Brockman W."/>
            <person name="Butler J."/>
            <person name="Chin C."/>
            <person name="Gnerre S."/>
            <person name="Grabherr M."/>
            <person name="Kleber M."/>
            <person name="Mauceli E."/>
            <person name="MacCallum I."/>
        </authorList>
    </citation>
    <scope>NUCLEOTIDE SEQUENCE [LARGE SCALE GENOMIC DNA]</scope>
    <source>
        <strain evidence="4">Rob3c / Tucson 14021-0248.25</strain>
    </source>
</reference>
<dbReference type="InterPro" id="IPR008936">
    <property type="entry name" value="Rho_GTPase_activation_prot"/>
</dbReference>
<evidence type="ECO:0000313" key="3">
    <source>
        <dbReference type="EMBL" id="EDW50894.1"/>
    </source>
</evidence>
<dbReference type="SMART" id="SM00324">
    <property type="entry name" value="RhoGAP"/>
    <property type="match status" value="1"/>
</dbReference>
<dbReference type="PhylomeDB" id="B4IIV3"/>